<dbReference type="RefSeq" id="WP_015441083.1">
    <property type="nucleotide sequence ID" value="NC_020520.1"/>
</dbReference>
<dbReference type="InterPro" id="IPR020556">
    <property type="entry name" value="Amidase_CS"/>
</dbReference>
<protein>
    <submittedName>
        <fullName evidence="3">Putative amidase</fullName>
        <ecNumber evidence="3">3.5.-.-</ecNumber>
    </submittedName>
</protein>
<evidence type="ECO:0000259" key="2">
    <source>
        <dbReference type="Pfam" id="PF01425"/>
    </source>
</evidence>
<feature type="domain" description="Amidase" evidence="2">
    <location>
        <begin position="31"/>
        <end position="454"/>
    </location>
</feature>
<dbReference type="Gene3D" id="3.90.1300.10">
    <property type="entry name" value="Amidase signature (AS) domain"/>
    <property type="match status" value="1"/>
</dbReference>
<keyword evidence="4" id="KW-1185">Reference proteome</keyword>
<dbReference type="GO" id="GO:0016787">
    <property type="term" value="F:hydrolase activity"/>
    <property type="evidence" value="ECO:0007669"/>
    <property type="project" value="UniProtKB-KW"/>
</dbReference>
<dbReference type="InterPro" id="IPR023631">
    <property type="entry name" value="Amidase_dom"/>
</dbReference>
<dbReference type="PROSITE" id="PS00571">
    <property type="entry name" value="AMIDASES"/>
    <property type="match status" value="1"/>
</dbReference>
<name>A0A6C7ECU3_ILUCY</name>
<proteinExistence type="inferred from homology"/>
<organism evidence="3 4">
    <name type="scientific">Ilumatobacter coccineus (strain NBRC 103263 / KCTC 29153 / YM16-304)</name>
    <dbReference type="NCBI Taxonomy" id="1313172"/>
    <lineage>
        <taxon>Bacteria</taxon>
        <taxon>Bacillati</taxon>
        <taxon>Actinomycetota</taxon>
        <taxon>Acidimicrobiia</taxon>
        <taxon>Acidimicrobiales</taxon>
        <taxon>Ilumatobacteraceae</taxon>
        <taxon>Ilumatobacter</taxon>
    </lineage>
</organism>
<dbReference type="InterPro" id="IPR036928">
    <property type="entry name" value="AS_sf"/>
</dbReference>
<sequence length="472" mass="49776">MSNDTWQGDAVGLVEAFRAGERNPTEELDAVYAAIDASDLNAVCFTDRDAAHDAAAGADVRKPFGGVPIGVKSLTQVEGWPDDDASVPLKDQIAPDTATMVQRVRDVGGAVLAAQMTSSEFGGVNITRTVLHGTTHNPWQHGRTPGGSSGGSAAAVAGGIVPIATGGDGGGSIRIPAGFTGLVGLKGTFGRIPLGPNARYGNLTVSTGCMARSVRDTARWFDVSSGHDANDPLSLPKTDPWEPALGTHLDELRGARVAVAPDWGGATVSPVMWELLEERAIGLIDELGWQRIDGLDLGLPRMGAAWSISGMLEIAEALKDHWPECADDLTWEMRNGLRAVEGRYGPEERAKIERRRMEVNQAMARIFDPSDGVDFVITASNPDVAFDADGPLPKVFGGVEAPSGRGNNGLLTFPANLHGNPAISVPAGFVDDGSSRLPIGLQIIGRHFSEPLLLDAALTMERTHPWPLTAPN</sequence>
<dbReference type="OrthoDB" id="182039at2"/>
<comment type="similarity">
    <text evidence="1">Belongs to the amidase family.</text>
</comment>
<dbReference type="Pfam" id="PF01425">
    <property type="entry name" value="Amidase"/>
    <property type="match status" value="1"/>
</dbReference>
<dbReference type="EMBL" id="AP012057">
    <property type="protein sequence ID" value="BAN01836.1"/>
    <property type="molecule type" value="Genomic_DNA"/>
</dbReference>
<reference evidence="3 4" key="1">
    <citation type="journal article" date="2013" name="Int. J. Syst. Evol. Microbiol.">
        <title>Ilumatobacter nonamiense sp. nov. and Ilumatobacter coccineum sp. nov., isolated from seashore sand.</title>
        <authorList>
            <person name="Matsumoto A."/>
            <person name="Kasai H."/>
            <person name="Matsuo Y."/>
            <person name="Shizuri Y."/>
            <person name="Ichikawa N."/>
            <person name="Fujita N."/>
            <person name="Omura S."/>
            <person name="Takahashi Y."/>
        </authorList>
    </citation>
    <scope>NUCLEOTIDE SEQUENCE [LARGE SCALE GENOMIC DNA]</scope>
    <source>
        <strain evidence="4">NBRC 103263 / KCTC 29153 / YM16-304</strain>
    </source>
</reference>
<dbReference type="PANTHER" id="PTHR11895">
    <property type="entry name" value="TRANSAMIDASE"/>
    <property type="match status" value="1"/>
</dbReference>
<dbReference type="AlphaFoldDB" id="A0A6C7ECU3"/>
<dbReference type="PANTHER" id="PTHR11895:SF7">
    <property type="entry name" value="GLUTAMYL-TRNA(GLN) AMIDOTRANSFERASE SUBUNIT A, MITOCHONDRIAL"/>
    <property type="match status" value="1"/>
</dbReference>
<dbReference type="Proteomes" id="UP000011863">
    <property type="component" value="Chromosome"/>
</dbReference>
<dbReference type="InterPro" id="IPR000120">
    <property type="entry name" value="Amidase"/>
</dbReference>
<dbReference type="EC" id="3.5.-.-" evidence="3"/>
<dbReference type="KEGG" id="aym:YM304_15220"/>
<gene>
    <name evidence="3" type="ORF">YM304_15220</name>
</gene>
<dbReference type="SUPFAM" id="SSF75304">
    <property type="entry name" value="Amidase signature (AS) enzymes"/>
    <property type="match status" value="1"/>
</dbReference>
<evidence type="ECO:0000256" key="1">
    <source>
        <dbReference type="ARBA" id="ARBA00009199"/>
    </source>
</evidence>
<keyword evidence="3" id="KW-0378">Hydrolase</keyword>
<evidence type="ECO:0000313" key="3">
    <source>
        <dbReference type="EMBL" id="BAN01836.1"/>
    </source>
</evidence>
<accession>A0A6C7ECU3</accession>
<evidence type="ECO:0000313" key="4">
    <source>
        <dbReference type="Proteomes" id="UP000011863"/>
    </source>
</evidence>